<dbReference type="Pfam" id="PF02668">
    <property type="entry name" value="TauD"/>
    <property type="match status" value="1"/>
</dbReference>
<name>A0ABW4PLX6_9ACTN</name>
<keyword evidence="6" id="KW-0223">Dioxygenase</keyword>
<protein>
    <submittedName>
        <fullName evidence="6">TauD/TfdA family dioxygenase</fullName>
    </submittedName>
</protein>
<dbReference type="Gene3D" id="3.60.130.10">
    <property type="entry name" value="Clavaminate synthase-like"/>
    <property type="match status" value="1"/>
</dbReference>
<evidence type="ECO:0000256" key="2">
    <source>
        <dbReference type="ARBA" id="ARBA00022723"/>
    </source>
</evidence>
<evidence type="ECO:0000313" key="7">
    <source>
        <dbReference type="Proteomes" id="UP001597365"/>
    </source>
</evidence>
<dbReference type="EMBL" id="JBHUFU010000009">
    <property type="protein sequence ID" value="MFD1831195.1"/>
    <property type="molecule type" value="Genomic_DNA"/>
</dbReference>
<accession>A0ABW4PLX6</accession>
<dbReference type="Proteomes" id="UP001597365">
    <property type="component" value="Unassembled WGS sequence"/>
</dbReference>
<dbReference type="RefSeq" id="WP_380900885.1">
    <property type="nucleotide sequence ID" value="NZ_JBHUFU010000009.1"/>
</dbReference>
<organism evidence="6 7">
    <name type="scientific">Streptomyces desertarenae</name>
    <dbReference type="NCBI Taxonomy" id="2666184"/>
    <lineage>
        <taxon>Bacteria</taxon>
        <taxon>Bacillati</taxon>
        <taxon>Actinomycetota</taxon>
        <taxon>Actinomycetes</taxon>
        <taxon>Kitasatosporales</taxon>
        <taxon>Streptomycetaceae</taxon>
        <taxon>Streptomyces</taxon>
    </lineage>
</organism>
<evidence type="ECO:0000256" key="4">
    <source>
        <dbReference type="ARBA" id="ARBA00023004"/>
    </source>
</evidence>
<comment type="similarity">
    <text evidence="1">Belongs to the clavaminate synthase family.</text>
</comment>
<feature type="domain" description="TauD/TfdA-like" evidence="5">
    <location>
        <begin position="132"/>
        <end position="295"/>
    </location>
</feature>
<dbReference type="InterPro" id="IPR003819">
    <property type="entry name" value="TauD/TfdA-like"/>
</dbReference>
<dbReference type="SUPFAM" id="SSF51197">
    <property type="entry name" value="Clavaminate synthase-like"/>
    <property type="match status" value="1"/>
</dbReference>
<keyword evidence="7" id="KW-1185">Reference proteome</keyword>
<evidence type="ECO:0000256" key="1">
    <source>
        <dbReference type="ARBA" id="ARBA00008425"/>
    </source>
</evidence>
<dbReference type="PIRSF" id="PIRSF019543">
    <property type="entry name" value="Clavaminate_syn"/>
    <property type="match status" value="1"/>
</dbReference>
<dbReference type="InterPro" id="IPR042098">
    <property type="entry name" value="TauD-like_sf"/>
</dbReference>
<reference evidence="7" key="1">
    <citation type="journal article" date="2019" name="Int. J. Syst. Evol. Microbiol.">
        <title>The Global Catalogue of Microorganisms (GCM) 10K type strain sequencing project: providing services to taxonomists for standard genome sequencing and annotation.</title>
        <authorList>
            <consortium name="The Broad Institute Genomics Platform"/>
            <consortium name="The Broad Institute Genome Sequencing Center for Infectious Disease"/>
            <person name="Wu L."/>
            <person name="Ma J."/>
        </authorList>
    </citation>
    <scope>NUCLEOTIDE SEQUENCE [LARGE SCALE GENOMIC DNA]</scope>
    <source>
        <strain evidence="7">CGMCC 4.7455</strain>
    </source>
</reference>
<sequence>MLDSNEKSGIRDLAYKLLVNSRPWDAVRSVEELRREAEELPVGLRRFMAEARVKEEPLIAVANLPVSEDLPPTPESWQEAHRNEAGLLEEVVLLLCASLLGDPFGWAGSQGGRLVHDVCPSRGMEESLTNASSRAALNLHTEDVFHSCRGDYVSLLCLRNPDRVGTTISRIAAPDRLRELTALWDDRFRFFPDDAHFADSAEVDLDGRRFEWGPVLFGPKDDPYLRIDPDFTRPEPGDDQAERSLRACEAHLADAAERIVLEPGEALFVDNYRVVHGRETFTPRYDGTDRWLKRTNLIRDIRRAYIHQRSRSRVLS</sequence>
<dbReference type="GO" id="GO:0051213">
    <property type="term" value="F:dioxygenase activity"/>
    <property type="evidence" value="ECO:0007669"/>
    <property type="project" value="UniProtKB-KW"/>
</dbReference>
<keyword evidence="4" id="KW-0408">Iron</keyword>
<evidence type="ECO:0000313" key="6">
    <source>
        <dbReference type="EMBL" id="MFD1831195.1"/>
    </source>
</evidence>
<evidence type="ECO:0000256" key="3">
    <source>
        <dbReference type="ARBA" id="ARBA00023002"/>
    </source>
</evidence>
<keyword evidence="3" id="KW-0560">Oxidoreductase</keyword>
<proteinExistence type="inferred from homology"/>
<keyword evidence="2" id="KW-0479">Metal-binding</keyword>
<evidence type="ECO:0000259" key="5">
    <source>
        <dbReference type="Pfam" id="PF02668"/>
    </source>
</evidence>
<dbReference type="InterPro" id="IPR014503">
    <property type="entry name" value="Clavaminate_syn-like"/>
</dbReference>
<gene>
    <name evidence="6" type="ORF">ACFSJS_16160</name>
</gene>
<comment type="caution">
    <text evidence="6">The sequence shown here is derived from an EMBL/GenBank/DDBJ whole genome shotgun (WGS) entry which is preliminary data.</text>
</comment>